<dbReference type="RefSeq" id="WP_001383353.1">
    <property type="nucleotide sequence ID" value="NZ_BDLI01000008.1"/>
</dbReference>
<organism evidence="2 7">
    <name type="scientific">Escherichia coli</name>
    <dbReference type="NCBI Taxonomy" id="562"/>
    <lineage>
        <taxon>Bacteria</taxon>
        <taxon>Pseudomonadati</taxon>
        <taxon>Pseudomonadota</taxon>
        <taxon>Gammaproteobacteria</taxon>
        <taxon>Enterobacterales</taxon>
        <taxon>Enterobacteriaceae</taxon>
        <taxon>Escherichia</taxon>
    </lineage>
</organism>
<evidence type="ECO:0000256" key="1">
    <source>
        <dbReference type="SAM" id="SignalP"/>
    </source>
</evidence>
<feature type="chain" id="PRO_5014226012" evidence="1">
    <location>
        <begin position="22"/>
        <end position="279"/>
    </location>
</feature>
<dbReference type="Proteomes" id="UP000514754">
    <property type="component" value="Chromosome"/>
</dbReference>
<sequence length="279" mass="30463">MKIKVILFGMLLFGLNSSVQADVTFNNVQTYGASYGSGLTTSIVYKIDVLTPEGAYYGTYSQGGIMVQAGVVPNLTWTGPGVPPDITIPPGRAPIVDDSYCPGMTSGWVCHRLPVNVHVTGTTHGCPWVVTTSIYSTARPPQAGPYYYQGPNAHQSNCPTEPVASYDISWDENTVVHNKSLSLQSTGGVIEKSLPTFLMKDGRLCDGSDFSDDRGAYCRLVSQLMTFSVQGCDNNKVNVTANRHPVTDKQLHDMQVRVDTSERQSFDATCRFQYILNEL</sequence>
<accession>A0A0F3UHT8</accession>
<dbReference type="EMBL" id="UASG01000007">
    <property type="protein sequence ID" value="SPX28736.1"/>
    <property type="molecule type" value="Genomic_DNA"/>
</dbReference>
<proteinExistence type="predicted"/>
<evidence type="ECO:0000313" key="6">
    <source>
        <dbReference type="Proteomes" id="UP000514754"/>
    </source>
</evidence>
<evidence type="ECO:0000313" key="5">
    <source>
        <dbReference type="Proteomes" id="UP000250385"/>
    </source>
</evidence>
<protein>
    <submittedName>
        <fullName evidence="2">DUF2544 domain-containing protein</fullName>
    </submittedName>
    <submittedName>
        <fullName evidence="4">Fimbrial adhesin YfcO</fullName>
    </submittedName>
</protein>
<dbReference type="EMBL" id="AASFMQ010000006">
    <property type="protein sequence ID" value="EFB3614763.1"/>
    <property type="molecule type" value="Genomic_DNA"/>
</dbReference>
<evidence type="ECO:0000313" key="4">
    <source>
        <dbReference type="EMBL" id="SPX28736.1"/>
    </source>
</evidence>
<dbReference type="Pfam" id="PF11245">
    <property type="entry name" value="DUF2544"/>
    <property type="match status" value="1"/>
</dbReference>
<reference evidence="2 7" key="2">
    <citation type="submission" date="2019-07" db="EMBL/GenBank/DDBJ databases">
        <authorList>
            <consortium name="GenomeTrakr network: Whole genome sequencing for foodborne pathogen traceback"/>
        </authorList>
    </citation>
    <scope>NUCLEOTIDE SEQUENCE [LARGE SCALE GENOMIC DNA]</scope>
    <source>
        <strain evidence="2 7">PSU-1859</strain>
    </source>
</reference>
<keyword evidence="1" id="KW-0732">Signal</keyword>
<evidence type="ECO:0000313" key="2">
    <source>
        <dbReference type="EMBL" id="EFB3614763.1"/>
    </source>
</evidence>
<evidence type="ECO:0000313" key="7">
    <source>
        <dbReference type="Proteomes" id="UP000543252"/>
    </source>
</evidence>
<dbReference type="InterPro" id="IPR021407">
    <property type="entry name" value="DUF2544"/>
</dbReference>
<reference evidence="3 6" key="3">
    <citation type="submission" date="2020-06" db="EMBL/GenBank/DDBJ databases">
        <title>REHAB project genomes.</title>
        <authorList>
            <person name="Shaw L.P."/>
        </authorList>
    </citation>
    <scope>NUCLEOTIDE SEQUENCE [LARGE SCALE GENOMIC DNA]</scope>
    <source>
        <strain evidence="3 6">RHB10-C12</strain>
    </source>
</reference>
<dbReference type="EMBL" id="CP057906">
    <property type="protein sequence ID" value="QMO43286.1"/>
    <property type="molecule type" value="Genomic_DNA"/>
</dbReference>
<reference evidence="4 5" key="1">
    <citation type="submission" date="2018-06" db="EMBL/GenBank/DDBJ databases">
        <authorList>
            <consortium name="Pathogen Informatics"/>
            <person name="Doyle S."/>
        </authorList>
    </citation>
    <scope>NUCLEOTIDE SEQUENCE [LARGE SCALE GENOMIC DNA]</scope>
    <source>
        <strain evidence="4 5">NCTC10279</strain>
    </source>
</reference>
<feature type="signal peptide" evidence="1">
    <location>
        <begin position="1"/>
        <end position="21"/>
    </location>
</feature>
<dbReference type="Proteomes" id="UP000250385">
    <property type="component" value="Unassembled WGS sequence"/>
</dbReference>
<gene>
    <name evidence="4" type="primary">yfcO</name>
    <name evidence="2" type="ORF">FPS11_07400</name>
    <name evidence="3" type="ORF">HVW43_24655</name>
    <name evidence="4" type="ORF">NCTC10279_00931</name>
</gene>
<name>A0A0F3UHT8_ECOLX</name>
<dbReference type="Proteomes" id="UP000543252">
    <property type="component" value="Unassembled WGS sequence"/>
</dbReference>
<evidence type="ECO:0000313" key="3">
    <source>
        <dbReference type="EMBL" id="QMO43286.1"/>
    </source>
</evidence>
<dbReference type="AlphaFoldDB" id="A0A0F3UHT8"/>